<dbReference type="EMBL" id="JACHNU010000007">
    <property type="protein sequence ID" value="MBB4664489.1"/>
    <property type="molecule type" value="Genomic_DNA"/>
</dbReference>
<evidence type="ECO:0000313" key="2">
    <source>
        <dbReference type="Proteomes" id="UP000585272"/>
    </source>
</evidence>
<proteinExistence type="predicted"/>
<dbReference type="Proteomes" id="UP000585272">
    <property type="component" value="Unassembled WGS sequence"/>
</dbReference>
<sequence length="144" mass="14534">MTARTRASAAAQDSRWRAARVGTVAAPTRRWAGRLRGDAGQSVVELVALLPLYAAVAIGILQALAAGAAGELAGHAAQSAAVALAQGRDGAAAARGALPGWARDRIEVRVARTRVTVVVTPPSLLPGLGKRLRTTASADAGPAT</sequence>
<dbReference type="AlphaFoldDB" id="A0A840II88"/>
<gene>
    <name evidence="1" type="ORF">BDZ31_004100</name>
</gene>
<reference evidence="1 2" key="1">
    <citation type="submission" date="2020-08" db="EMBL/GenBank/DDBJ databases">
        <title>Genomic Encyclopedia of Archaeal and Bacterial Type Strains, Phase II (KMG-II): from individual species to whole genera.</title>
        <authorList>
            <person name="Goeker M."/>
        </authorList>
    </citation>
    <scope>NUCLEOTIDE SEQUENCE [LARGE SCALE GENOMIC DNA]</scope>
    <source>
        <strain evidence="1 2">DSM 23288</strain>
    </source>
</reference>
<name>A0A840II88_9ACTN</name>
<organism evidence="1 2">
    <name type="scientific">Conexibacter arvalis</name>
    <dbReference type="NCBI Taxonomy" id="912552"/>
    <lineage>
        <taxon>Bacteria</taxon>
        <taxon>Bacillati</taxon>
        <taxon>Actinomycetota</taxon>
        <taxon>Thermoleophilia</taxon>
        <taxon>Solirubrobacterales</taxon>
        <taxon>Conexibacteraceae</taxon>
        <taxon>Conexibacter</taxon>
    </lineage>
</organism>
<protein>
    <recommendedName>
        <fullName evidence="3">TadE-like protein</fullName>
    </recommendedName>
</protein>
<accession>A0A840II88</accession>
<keyword evidence="2" id="KW-1185">Reference proteome</keyword>
<evidence type="ECO:0000313" key="1">
    <source>
        <dbReference type="EMBL" id="MBB4664489.1"/>
    </source>
</evidence>
<comment type="caution">
    <text evidence="1">The sequence shown here is derived from an EMBL/GenBank/DDBJ whole genome shotgun (WGS) entry which is preliminary data.</text>
</comment>
<evidence type="ECO:0008006" key="3">
    <source>
        <dbReference type="Google" id="ProtNLM"/>
    </source>
</evidence>
<dbReference type="RefSeq" id="WP_183344570.1">
    <property type="nucleotide sequence ID" value="NZ_JACHNU010000007.1"/>
</dbReference>